<comment type="caution">
    <text evidence="2">The sequence shown here is derived from an EMBL/GenBank/DDBJ whole genome shotgun (WGS) entry which is preliminary data.</text>
</comment>
<evidence type="ECO:0000313" key="3">
    <source>
        <dbReference type="Proteomes" id="UP000816034"/>
    </source>
</evidence>
<protein>
    <submittedName>
        <fullName evidence="2">Uncharacterized protein</fullName>
    </submittedName>
</protein>
<dbReference type="GeneID" id="68093440"/>
<feature type="compositionally biased region" description="Low complexity" evidence="1">
    <location>
        <begin position="12"/>
        <end position="28"/>
    </location>
</feature>
<dbReference type="EMBL" id="PYSW02000011">
    <property type="protein sequence ID" value="KAG2388134.1"/>
    <property type="molecule type" value="Genomic_DNA"/>
</dbReference>
<feature type="region of interest" description="Disordered" evidence="1">
    <location>
        <begin position="1"/>
        <end position="55"/>
    </location>
</feature>
<name>A0AA88KNK6_NAELO</name>
<feature type="compositionally biased region" description="Polar residues" evidence="1">
    <location>
        <begin position="339"/>
        <end position="370"/>
    </location>
</feature>
<accession>A0AA88KNK6</accession>
<feature type="compositionally biased region" description="Polar residues" evidence="1">
    <location>
        <begin position="213"/>
        <end position="230"/>
    </location>
</feature>
<sequence>MSTPQPQPIRVTNTHSTNNHHSTMSSTTRPMVQTPQNFHSHPKTSPNNPNVESQQLPSDKAVCGLILKNWKSRHSTKTLIRKAFHVQDFESSIPHDVLMMAAQELSSVVSSSIHDHGHSNKSGHMISKPHHMMMKHLNKTKQGKQSSRLSSSVGTKLKFHQYQPSQQAFLPPHQESNNLNCQMMVVDSGELTTSSVFVDEFPSSASPSPPYSTNHIHAQSSSTCCNSQMYPPSGMMEPLSSITTTSSTVSKGLSSRSHPGASGGTTTTTNNTPLIYIEKQVPFKFATLPHQSAPSMKKVLSPPPPTPPSSSNRIVVMHDDDDDHAESKENQSRRHSPPILNNLNSYSTLEWPLPSNSSRGNHSSNTTTNPDGEAAYNGSFSLPPLLFVHSNNNQNHSERTLPSFSQLINQLGV</sequence>
<evidence type="ECO:0000256" key="1">
    <source>
        <dbReference type="SAM" id="MobiDB-lite"/>
    </source>
</evidence>
<feature type="compositionally biased region" description="Low complexity" evidence="1">
    <location>
        <begin position="240"/>
        <end position="250"/>
    </location>
</feature>
<reference evidence="2 3" key="1">
    <citation type="journal article" date="2018" name="BMC Genomics">
        <title>The genome of Naegleria lovaniensis, the basis for a comparative approach to unravel pathogenicity factors of the human pathogenic amoeba N. fowleri.</title>
        <authorList>
            <person name="Liechti N."/>
            <person name="Schurch N."/>
            <person name="Bruggmann R."/>
            <person name="Wittwer M."/>
        </authorList>
    </citation>
    <scope>NUCLEOTIDE SEQUENCE [LARGE SCALE GENOMIC DNA]</scope>
    <source>
        <strain evidence="2 3">ATCC 30569</strain>
    </source>
</reference>
<organism evidence="2 3">
    <name type="scientific">Naegleria lovaniensis</name>
    <name type="common">Amoeba</name>
    <dbReference type="NCBI Taxonomy" id="51637"/>
    <lineage>
        <taxon>Eukaryota</taxon>
        <taxon>Discoba</taxon>
        <taxon>Heterolobosea</taxon>
        <taxon>Tetramitia</taxon>
        <taxon>Eutetramitia</taxon>
        <taxon>Vahlkampfiidae</taxon>
        <taxon>Naegleria</taxon>
    </lineage>
</organism>
<evidence type="ECO:0000313" key="2">
    <source>
        <dbReference type="EMBL" id="KAG2388134.1"/>
    </source>
</evidence>
<feature type="compositionally biased region" description="Polar residues" evidence="1">
    <location>
        <begin position="29"/>
        <end position="55"/>
    </location>
</feature>
<feature type="region of interest" description="Disordered" evidence="1">
    <location>
        <begin position="294"/>
        <end position="377"/>
    </location>
</feature>
<feature type="region of interest" description="Disordered" evidence="1">
    <location>
        <begin position="203"/>
        <end position="273"/>
    </location>
</feature>
<dbReference type="AlphaFoldDB" id="A0AA88KNK6"/>
<gene>
    <name evidence="2" type="ORF">C9374_000984</name>
</gene>
<dbReference type="RefSeq" id="XP_044552126.1">
    <property type="nucleotide sequence ID" value="XM_044700071.1"/>
</dbReference>
<keyword evidence="3" id="KW-1185">Reference proteome</keyword>
<proteinExistence type="predicted"/>
<dbReference type="Proteomes" id="UP000816034">
    <property type="component" value="Unassembled WGS sequence"/>
</dbReference>